<keyword evidence="3" id="KW-0813">Transport</keyword>
<dbReference type="InterPro" id="IPR022524">
    <property type="entry name" value="FliH_Bacilli"/>
</dbReference>
<evidence type="ECO:0000313" key="9">
    <source>
        <dbReference type="EMBL" id="MED1202075.1"/>
    </source>
</evidence>
<evidence type="ECO:0000256" key="4">
    <source>
        <dbReference type="ARBA" id="ARBA00022795"/>
    </source>
</evidence>
<protein>
    <recommendedName>
        <fullName evidence="7">Flagellar assembly protein FliH</fullName>
    </recommendedName>
</protein>
<dbReference type="PANTHER" id="PTHR34982">
    <property type="entry name" value="YOP PROTEINS TRANSLOCATION PROTEIN L"/>
    <property type="match status" value="1"/>
</dbReference>
<dbReference type="InterPro" id="IPR051472">
    <property type="entry name" value="T3SS_Stator/FliH"/>
</dbReference>
<dbReference type="Pfam" id="PF02108">
    <property type="entry name" value="FliH"/>
    <property type="match status" value="1"/>
</dbReference>
<reference evidence="9 10" key="1">
    <citation type="submission" date="2023-03" db="EMBL/GenBank/DDBJ databases">
        <title>Bacillus Genome Sequencing.</title>
        <authorList>
            <person name="Dunlap C."/>
        </authorList>
    </citation>
    <scope>NUCLEOTIDE SEQUENCE [LARGE SCALE GENOMIC DNA]</scope>
    <source>
        <strain evidence="9 10">B-23453</strain>
    </source>
</reference>
<feature type="domain" description="Flagellar assembly protein FliH/Type III secretion system HrpE" evidence="8">
    <location>
        <begin position="115"/>
        <end position="239"/>
    </location>
</feature>
<gene>
    <name evidence="9" type="primary">fliH</name>
    <name evidence="9" type="ORF">P4T90_03090</name>
</gene>
<keyword evidence="9" id="KW-0282">Flagellum</keyword>
<proteinExistence type="inferred from homology"/>
<comment type="caution">
    <text evidence="9">The sequence shown here is derived from an EMBL/GenBank/DDBJ whole genome shotgun (WGS) entry which is preliminary data.</text>
</comment>
<dbReference type="Proteomes" id="UP001341444">
    <property type="component" value="Unassembled WGS sequence"/>
</dbReference>
<evidence type="ECO:0000256" key="5">
    <source>
        <dbReference type="ARBA" id="ARBA00022927"/>
    </source>
</evidence>
<dbReference type="RefSeq" id="WP_066264681.1">
    <property type="nucleotide sequence ID" value="NZ_JARMAB010000004.1"/>
</dbReference>
<evidence type="ECO:0000256" key="1">
    <source>
        <dbReference type="ARBA" id="ARBA00003041"/>
    </source>
</evidence>
<dbReference type="NCBIfam" id="TIGR03825">
    <property type="entry name" value="FliH_bacil"/>
    <property type="match status" value="1"/>
</dbReference>
<dbReference type="EMBL" id="JARMAB010000004">
    <property type="protein sequence ID" value="MED1202075.1"/>
    <property type="molecule type" value="Genomic_DNA"/>
</dbReference>
<evidence type="ECO:0000256" key="3">
    <source>
        <dbReference type="ARBA" id="ARBA00022448"/>
    </source>
</evidence>
<evidence type="ECO:0000256" key="6">
    <source>
        <dbReference type="ARBA" id="ARBA00023225"/>
    </source>
</evidence>
<dbReference type="PANTHER" id="PTHR34982:SF1">
    <property type="entry name" value="FLAGELLAR ASSEMBLY PROTEIN FLIH"/>
    <property type="match status" value="1"/>
</dbReference>
<dbReference type="InterPro" id="IPR018035">
    <property type="entry name" value="Flagellar_FliH/T3SS_HrpE"/>
</dbReference>
<evidence type="ECO:0000256" key="2">
    <source>
        <dbReference type="ARBA" id="ARBA00006602"/>
    </source>
</evidence>
<evidence type="ECO:0000259" key="8">
    <source>
        <dbReference type="Pfam" id="PF02108"/>
    </source>
</evidence>
<sequence length="258" mass="29925">MSRIIKSQYGLQKKPARVIHVKNVLGGHEQDDYDEGIHKEEVVKRELLEKYKSEASLVISEAEEEAQIIRLQISKEREQWEEEKLQWIEQAKNMGYEEGLMLGRKHGQEEYKQILVQANQIVEQSKEEFVKKLEQSEKVVLDLGIKAAEKILLASLDQNEELYLSIVKQLVKEAKEFKAVQIHIHPSRYELIASYKKEIDALLLNNANCYIYANEDLSETQCILESNNGRIDASIDSQLIEMKKKLLELLEVEHHGNN</sequence>
<keyword evidence="10" id="KW-1185">Reference proteome</keyword>
<keyword evidence="9" id="KW-0966">Cell projection</keyword>
<keyword evidence="6" id="KW-1006">Bacterial flagellum protein export</keyword>
<organism evidence="9 10">
    <name type="scientific">Heyndrickxia acidicola</name>
    <dbReference type="NCBI Taxonomy" id="209389"/>
    <lineage>
        <taxon>Bacteria</taxon>
        <taxon>Bacillati</taxon>
        <taxon>Bacillota</taxon>
        <taxon>Bacilli</taxon>
        <taxon>Bacillales</taxon>
        <taxon>Bacillaceae</taxon>
        <taxon>Heyndrickxia</taxon>
    </lineage>
</organism>
<comment type="function">
    <text evidence="1">Needed for flagellar regrowth and assembly.</text>
</comment>
<keyword evidence="4" id="KW-1005">Bacterial flagellum biogenesis</keyword>
<evidence type="ECO:0000313" key="10">
    <source>
        <dbReference type="Proteomes" id="UP001341444"/>
    </source>
</evidence>
<name>A0ABU6MBL8_9BACI</name>
<comment type="similarity">
    <text evidence="2">Belongs to the FliH family.</text>
</comment>
<accession>A0ABU6MBL8</accession>
<keyword evidence="5" id="KW-0653">Protein transport</keyword>
<keyword evidence="9" id="KW-0969">Cilium</keyword>
<evidence type="ECO:0000256" key="7">
    <source>
        <dbReference type="NCBIfam" id="TIGR03825"/>
    </source>
</evidence>